<dbReference type="InterPro" id="IPR022367">
    <property type="entry name" value="2-oxoacid/accept_OxRdtase_asu"/>
</dbReference>
<sequence>MQRVNIVLGGQAGQGVNTVERILIRAFKQSGYHIYATKEYMSRVRGGLNTITISVGSSPIRSYREQIDLLVPFTTGVIDWVAPRLTPQAIILGSDTFLDGTPPTEHVFALDWDEEDEKNFKKELNTLCAGMVTALFDIDQNLVEELVKEAFDDKQASIVEKNLKALHYGWTQGEKLKNDQNCTFTLGTDNSVNDQTLLNGSEAVAVGALSGGCNALSFYPMSPSTAVAVFLSQQAQNFDLVVEQFEDEIAAAGACIGTWYAGGRGMVTTSGGGFALMEELISLSGMSETPFVLHLAQRPGPATGLPTRTAQGDLNLVLHAGHGDFPRTIFAPKDIEEAVQLSARAFAMADKFQTPCFILTDEYFVDTYYNSDQVSLPEMEPLQIIESPEDYQRYQLTDNGISPRALPGHGQGVVIANGNEHDEYGDTTEEITLSAAMPEKRMRKQQQMIDEALQPTLVGTKDYSTLVISWGSTYNTLKDAVESCAIPGLALLHFSQVFPLPKSITDYLNQAQQIIAVEQNFTGQFADLLQRDYACRIEQRILKYDGRALSCEYVSEQLNALVKGGHHE</sequence>
<organism evidence="4 5">
    <name type="scientific">Desulfuromonas acetoxidans (strain DSM 684 / 11070)</name>
    <dbReference type="NCBI Taxonomy" id="281689"/>
    <lineage>
        <taxon>Bacteria</taxon>
        <taxon>Pseudomonadati</taxon>
        <taxon>Thermodesulfobacteriota</taxon>
        <taxon>Desulfuromonadia</taxon>
        <taxon>Desulfuromonadales</taxon>
        <taxon>Desulfuromonadaceae</taxon>
        <taxon>Desulfuromonas</taxon>
    </lineage>
</organism>
<feature type="domain" description="Pyruvate/ketoisovalerate oxidoreductase catalytic" evidence="2">
    <location>
        <begin position="12"/>
        <end position="169"/>
    </location>
</feature>
<dbReference type="InterPro" id="IPR050722">
    <property type="entry name" value="Pyruvate:ferred/Flavod_OxRd"/>
</dbReference>
<dbReference type="InterPro" id="IPR002869">
    <property type="entry name" value="Pyrv_flavodox_OxRed_cen"/>
</dbReference>
<evidence type="ECO:0000259" key="2">
    <source>
        <dbReference type="Pfam" id="PF01558"/>
    </source>
</evidence>
<dbReference type="Pfam" id="PF01855">
    <property type="entry name" value="POR_N"/>
    <property type="match status" value="1"/>
</dbReference>
<dbReference type="Proteomes" id="UP000005695">
    <property type="component" value="Unassembled WGS sequence"/>
</dbReference>
<evidence type="ECO:0000313" key="4">
    <source>
        <dbReference type="EMBL" id="EAT15400.1"/>
    </source>
</evidence>
<dbReference type="SUPFAM" id="SSF52518">
    <property type="entry name" value="Thiamin diphosphate-binding fold (THDP-binding)"/>
    <property type="match status" value="1"/>
</dbReference>
<keyword evidence="5" id="KW-1185">Reference proteome</keyword>
<evidence type="ECO:0000256" key="1">
    <source>
        <dbReference type="ARBA" id="ARBA00023002"/>
    </source>
</evidence>
<dbReference type="PANTHER" id="PTHR32154:SF20">
    <property type="entry name" value="2-OXOGLUTARATE OXIDOREDUCTASE SUBUNIT KORA"/>
    <property type="match status" value="1"/>
</dbReference>
<dbReference type="InterPro" id="IPR009014">
    <property type="entry name" value="Transketo_C/PFOR_II"/>
</dbReference>
<dbReference type="Gene3D" id="3.40.50.970">
    <property type="match status" value="1"/>
</dbReference>
<proteinExistence type="predicted"/>
<dbReference type="GO" id="GO:0006979">
    <property type="term" value="P:response to oxidative stress"/>
    <property type="evidence" value="ECO:0007669"/>
    <property type="project" value="TreeGrafter"/>
</dbReference>
<dbReference type="InterPro" id="IPR002880">
    <property type="entry name" value="Pyrv_Fd/Flavodoxin_OxRdtase_N"/>
</dbReference>
<dbReference type="PANTHER" id="PTHR32154">
    <property type="entry name" value="PYRUVATE-FLAVODOXIN OXIDOREDUCTASE-RELATED"/>
    <property type="match status" value="1"/>
</dbReference>
<accession>Q1JYL5</accession>
<dbReference type="InterPro" id="IPR029061">
    <property type="entry name" value="THDP-binding"/>
</dbReference>
<dbReference type="SUPFAM" id="SSF52922">
    <property type="entry name" value="TK C-terminal domain-like"/>
    <property type="match status" value="1"/>
</dbReference>
<dbReference type="RefSeq" id="WP_006001073.1">
    <property type="nucleotide sequence ID" value="NZ_AAEW02000011.1"/>
</dbReference>
<feature type="domain" description="Pyruvate flavodoxin/ferredoxin oxidoreductase pyrimidine binding" evidence="3">
    <location>
        <begin position="207"/>
        <end position="430"/>
    </location>
</feature>
<reference evidence="4" key="2">
    <citation type="submission" date="2006-05" db="EMBL/GenBank/DDBJ databases">
        <title>Sequencing of the draft genome and assembly of Desulfuromonas acetoxidans DSM 684.</title>
        <authorList>
            <consortium name="US DOE Joint Genome Institute (JGI-PGF)"/>
            <person name="Copeland A."/>
            <person name="Lucas S."/>
            <person name="Lapidus A."/>
            <person name="Barry K."/>
            <person name="Detter J.C."/>
            <person name="Glavina del Rio T."/>
            <person name="Hammon N."/>
            <person name="Israni S."/>
            <person name="Dalin E."/>
            <person name="Tice H."/>
            <person name="Bruce D."/>
            <person name="Pitluck S."/>
            <person name="Richardson P."/>
        </authorList>
    </citation>
    <scope>NUCLEOTIDE SEQUENCE [LARGE SCALE GENOMIC DNA]</scope>
    <source>
        <strain evidence="4">DSM 684</strain>
    </source>
</reference>
<evidence type="ECO:0000313" key="5">
    <source>
        <dbReference type="Proteomes" id="UP000005695"/>
    </source>
</evidence>
<dbReference type="InterPro" id="IPR019752">
    <property type="entry name" value="Pyrv/ketoisovalerate_OxRed_cat"/>
</dbReference>
<dbReference type="Gene3D" id="3.40.920.10">
    <property type="entry name" value="Pyruvate-ferredoxin oxidoreductase, PFOR, domain III"/>
    <property type="match status" value="1"/>
</dbReference>
<dbReference type="Pfam" id="PF01558">
    <property type="entry name" value="POR"/>
    <property type="match status" value="1"/>
</dbReference>
<evidence type="ECO:0000259" key="3">
    <source>
        <dbReference type="Pfam" id="PF01855"/>
    </source>
</evidence>
<dbReference type="AlphaFoldDB" id="Q1JYL5"/>
<dbReference type="EMBL" id="AAEW02000011">
    <property type="protein sequence ID" value="EAT15400.1"/>
    <property type="molecule type" value="Genomic_DNA"/>
</dbReference>
<dbReference type="SUPFAM" id="SSF53323">
    <property type="entry name" value="Pyruvate-ferredoxin oxidoreductase, PFOR, domain III"/>
    <property type="match status" value="1"/>
</dbReference>
<keyword evidence="1" id="KW-0560">Oxidoreductase</keyword>
<dbReference type="Gene3D" id="3.40.50.920">
    <property type="match status" value="1"/>
</dbReference>
<name>Q1JYL5_DESA6</name>
<dbReference type="NCBIfam" id="TIGR03710">
    <property type="entry name" value="OAFO_sf"/>
    <property type="match status" value="1"/>
</dbReference>
<dbReference type="GO" id="GO:0016903">
    <property type="term" value="F:oxidoreductase activity, acting on the aldehyde or oxo group of donors"/>
    <property type="evidence" value="ECO:0007669"/>
    <property type="project" value="InterPro"/>
</dbReference>
<gene>
    <name evidence="4" type="ORF">Dace_1064</name>
</gene>
<reference evidence="4" key="1">
    <citation type="submission" date="2006-05" db="EMBL/GenBank/DDBJ databases">
        <title>Annotation of the draft genome assembly of Desulfuromonas acetoxidans DSM 684.</title>
        <authorList>
            <consortium name="US DOE Joint Genome Institute (JGI-ORNL)"/>
            <person name="Larimer F."/>
            <person name="Land M."/>
            <person name="Hauser L."/>
        </authorList>
    </citation>
    <scope>NUCLEOTIDE SEQUENCE [LARGE SCALE GENOMIC DNA]</scope>
    <source>
        <strain evidence="4">DSM 684</strain>
    </source>
</reference>
<comment type="caution">
    <text evidence="4">The sequence shown here is derived from an EMBL/GenBank/DDBJ whole genome shotgun (WGS) entry which is preliminary data.</text>
</comment>
<dbReference type="CDD" id="cd07034">
    <property type="entry name" value="TPP_PYR_PFOR_IOR-alpha_like"/>
    <property type="match status" value="1"/>
</dbReference>
<dbReference type="OrthoDB" id="9794954at2"/>
<protein>
    <submittedName>
        <fullName evidence="4">Pyruvate flavodoxin/ferredoxin oxidoreductase-like</fullName>
    </submittedName>
</protein>